<gene>
    <name evidence="2" type="ORF">MP11Mi_28700</name>
</gene>
<dbReference type="EMBL" id="CP128986">
    <property type="protein sequence ID" value="WOC13763.1"/>
    <property type="molecule type" value="Genomic_DNA"/>
</dbReference>
<sequence length="330" mass="33902">MSVTPIASVANQHQSSSKRRVVAALAVLPVGAVVALSGCSSDDAAAADSGPCAPSSSVGREDVRPIPIAAADVRLLDAGTGDRAVLTPRPDTTSPQTVTLTTDSTEASITPGDDNAASVQRTQQELSTPITARVVCDDPSNLEFTIGTPTTKDAELTPELDAIAGSAGGVTVADGLSVRSLRLFPNEESGSPARSALEQSFSGALDQSVPLPVDPVGVGARWQSVRTVSSAATIKRTTTVTLTERTGDTVKLAVAVDDVPVDSVFRIPGSAQTLTINRYSMAGSGDITVDLKRILPVAGSITTTGARELVGDANAAPLLQQNKYTVRWTS</sequence>
<feature type="region of interest" description="Disordered" evidence="1">
    <location>
        <begin position="81"/>
        <end position="116"/>
    </location>
</feature>
<dbReference type="RefSeq" id="WP_420039557.1">
    <property type="nucleotide sequence ID" value="NZ_CP128986.1"/>
</dbReference>
<evidence type="ECO:0000313" key="2">
    <source>
        <dbReference type="EMBL" id="WOC13763.1"/>
    </source>
</evidence>
<organism evidence="2">
    <name type="scientific">Gordonia sp. MP11Mi</name>
    <dbReference type="NCBI Taxonomy" id="3022769"/>
    <lineage>
        <taxon>Bacteria</taxon>
        <taxon>Bacillati</taxon>
        <taxon>Actinomycetota</taxon>
        <taxon>Actinomycetes</taxon>
        <taxon>Mycobacteriales</taxon>
        <taxon>Gordoniaceae</taxon>
        <taxon>Gordonia</taxon>
    </lineage>
</organism>
<dbReference type="AlphaFoldDB" id="A0AA97GV73"/>
<reference evidence="2" key="1">
    <citation type="submission" date="2023-06" db="EMBL/GenBank/DDBJ databases">
        <title>Gordonia sp. nov. and Pseudochrobactrum sp. nov., two species isolated from the burying beetle Nicrophorus vespilloides.</title>
        <authorList>
            <person name="Poehlein A."/>
            <person name="Guzman J."/>
            <person name="Daniel R."/>
            <person name="Vilcinskas A."/>
        </authorList>
    </citation>
    <scope>NUCLEOTIDE SEQUENCE</scope>
    <source>
        <strain evidence="2">MP11Mi</strain>
    </source>
</reference>
<protein>
    <submittedName>
        <fullName evidence="2">Uncharacterized protein</fullName>
    </submittedName>
</protein>
<proteinExistence type="predicted"/>
<accession>A0AA97GV73</accession>
<evidence type="ECO:0000256" key="1">
    <source>
        <dbReference type="SAM" id="MobiDB-lite"/>
    </source>
</evidence>
<name>A0AA97GV73_9ACTN</name>
<feature type="compositionally biased region" description="Polar residues" evidence="1">
    <location>
        <begin position="90"/>
        <end position="108"/>
    </location>
</feature>